<comment type="caution">
    <text evidence="2">The sequence shown here is derived from an EMBL/GenBank/DDBJ whole genome shotgun (WGS) entry which is preliminary data.</text>
</comment>
<reference evidence="2 3" key="1">
    <citation type="journal article" date="2015" name="Genome Biol. Evol.">
        <title>Comparative Genomics of a Bacterivorous Green Alga Reveals Evolutionary Causalities and Consequences of Phago-Mixotrophic Mode of Nutrition.</title>
        <authorList>
            <person name="Burns J.A."/>
            <person name="Paasch A."/>
            <person name="Narechania A."/>
            <person name="Kim E."/>
        </authorList>
    </citation>
    <scope>NUCLEOTIDE SEQUENCE [LARGE SCALE GENOMIC DNA]</scope>
    <source>
        <strain evidence="2 3">PLY_AMNH</strain>
    </source>
</reference>
<protein>
    <recommendedName>
        <fullName evidence="4">VCBS repeat-containing protein</fullName>
    </recommendedName>
</protein>
<evidence type="ECO:0000313" key="2">
    <source>
        <dbReference type="EMBL" id="KAK3256864.1"/>
    </source>
</evidence>
<accession>A0AAE0KQM0</accession>
<name>A0AAE0KQM0_9CHLO</name>
<organism evidence="2 3">
    <name type="scientific">Cymbomonas tetramitiformis</name>
    <dbReference type="NCBI Taxonomy" id="36881"/>
    <lineage>
        <taxon>Eukaryota</taxon>
        <taxon>Viridiplantae</taxon>
        <taxon>Chlorophyta</taxon>
        <taxon>Pyramimonadophyceae</taxon>
        <taxon>Pyramimonadales</taxon>
        <taxon>Pyramimonadaceae</taxon>
        <taxon>Cymbomonas</taxon>
    </lineage>
</organism>
<dbReference type="PANTHER" id="PTHR44103:SF1">
    <property type="entry name" value="PROPROTEIN CONVERTASE P"/>
    <property type="match status" value="1"/>
</dbReference>
<dbReference type="Proteomes" id="UP001190700">
    <property type="component" value="Unassembled WGS sequence"/>
</dbReference>
<evidence type="ECO:0000256" key="1">
    <source>
        <dbReference type="ARBA" id="ARBA00022729"/>
    </source>
</evidence>
<dbReference type="SUPFAM" id="SSF69318">
    <property type="entry name" value="Integrin alpha N-terminal domain"/>
    <property type="match status" value="1"/>
</dbReference>
<evidence type="ECO:0008006" key="4">
    <source>
        <dbReference type="Google" id="ProtNLM"/>
    </source>
</evidence>
<dbReference type="EMBL" id="LGRX02021272">
    <property type="protein sequence ID" value="KAK3256864.1"/>
    <property type="molecule type" value="Genomic_DNA"/>
</dbReference>
<dbReference type="PANTHER" id="PTHR44103">
    <property type="entry name" value="PROPROTEIN CONVERTASE P"/>
    <property type="match status" value="1"/>
</dbReference>
<sequence length="181" mass="20074">DVDGDGDLDVLSASWNDAKIAWYANDGSGGFGSQQVISTLADFARSVYAADMDGDGDVDVLSASDDDDKIAWYYYTTAAPTSPHLTTLPNLNAPDNCFSHYDCTYHRWSYHGPFNRRTYRFTHYIGTDDFTNHIHTNFVTNDILTDEITNNDVPNVRIPNHSRTVMSGLPLSPTAPVSISR</sequence>
<keyword evidence="3" id="KW-1185">Reference proteome</keyword>
<evidence type="ECO:0000313" key="3">
    <source>
        <dbReference type="Proteomes" id="UP001190700"/>
    </source>
</evidence>
<keyword evidence="1" id="KW-0732">Signal</keyword>
<dbReference type="InterPro" id="IPR028994">
    <property type="entry name" value="Integrin_alpha_N"/>
</dbReference>
<proteinExistence type="predicted"/>
<feature type="non-terminal residue" evidence="2">
    <location>
        <position position="1"/>
    </location>
</feature>
<dbReference type="InterPro" id="IPR013517">
    <property type="entry name" value="FG-GAP"/>
</dbReference>
<dbReference type="Pfam" id="PF13517">
    <property type="entry name" value="FG-GAP_3"/>
    <property type="match status" value="1"/>
</dbReference>
<gene>
    <name evidence="2" type="ORF">CYMTET_34025</name>
</gene>
<dbReference type="AlphaFoldDB" id="A0AAE0KQM0"/>